<dbReference type="Gene3D" id="3.40.50.10140">
    <property type="entry name" value="Toll/interleukin-1 receptor homology (TIR) domain"/>
    <property type="match status" value="1"/>
</dbReference>
<name>A0A1G7RY39_CHIFI</name>
<feature type="domain" description="TIR" evidence="1">
    <location>
        <begin position="142"/>
        <end position="273"/>
    </location>
</feature>
<dbReference type="PROSITE" id="PS50104">
    <property type="entry name" value="TIR"/>
    <property type="match status" value="1"/>
</dbReference>
<evidence type="ECO:0000259" key="1">
    <source>
        <dbReference type="PROSITE" id="PS50104"/>
    </source>
</evidence>
<evidence type="ECO:0000313" key="2">
    <source>
        <dbReference type="EMBL" id="SDG15723.1"/>
    </source>
</evidence>
<protein>
    <submittedName>
        <fullName evidence="2">TIR domain-containing protein</fullName>
    </submittedName>
</protein>
<dbReference type="OrthoDB" id="668747at2"/>
<dbReference type="RefSeq" id="WP_089833371.1">
    <property type="nucleotide sequence ID" value="NZ_FNBN01000003.1"/>
</dbReference>
<dbReference type="EMBL" id="FNBN01000003">
    <property type="protein sequence ID" value="SDG15723.1"/>
    <property type="molecule type" value="Genomic_DNA"/>
</dbReference>
<dbReference type="Pfam" id="PF13676">
    <property type="entry name" value="TIR_2"/>
    <property type="match status" value="1"/>
</dbReference>
<sequence length="274" mass="32741">MKNNSTKFYLFNCSYAERTNELGFIQKLLASFNHDELTGITLLVNNNPYNFEFLMLLIFEQNDMAFDNWLSIYYPNKKVSYLFNYSMDEIVANLLNKKQYTSYSFSFFEQVQKVLTEDSNEIFIFPGQKKVEEKWGKPEKIFKYKVFLSYSSKDKEIAEAIFKELQKEEVKTWFDIIEVKYGDSILDRLNEGLAQSDLGVLCFSKNFLAANWPKREMNYFLHERMSSNKINFLILNLDLDLSDFPPLFRDYKHINLNQENWLEELINRIRELSR</sequence>
<dbReference type="SUPFAM" id="SSF52200">
    <property type="entry name" value="Toll/Interleukin receptor TIR domain"/>
    <property type="match status" value="1"/>
</dbReference>
<evidence type="ECO:0000313" key="3">
    <source>
        <dbReference type="Proteomes" id="UP000199045"/>
    </source>
</evidence>
<gene>
    <name evidence="2" type="ORF">SAMN04488121_103663</name>
</gene>
<dbReference type="GO" id="GO:0007165">
    <property type="term" value="P:signal transduction"/>
    <property type="evidence" value="ECO:0007669"/>
    <property type="project" value="InterPro"/>
</dbReference>
<organism evidence="2 3">
    <name type="scientific">Chitinophaga filiformis</name>
    <name type="common">Myxococcus filiformis</name>
    <name type="synonym">Flexibacter filiformis</name>
    <dbReference type="NCBI Taxonomy" id="104663"/>
    <lineage>
        <taxon>Bacteria</taxon>
        <taxon>Pseudomonadati</taxon>
        <taxon>Bacteroidota</taxon>
        <taxon>Chitinophagia</taxon>
        <taxon>Chitinophagales</taxon>
        <taxon>Chitinophagaceae</taxon>
        <taxon>Chitinophaga</taxon>
    </lineage>
</organism>
<dbReference type="InterPro" id="IPR000157">
    <property type="entry name" value="TIR_dom"/>
</dbReference>
<accession>A0A1G7RY39</accession>
<proteinExistence type="predicted"/>
<dbReference type="InterPro" id="IPR035897">
    <property type="entry name" value="Toll_tir_struct_dom_sf"/>
</dbReference>
<dbReference type="Proteomes" id="UP000199045">
    <property type="component" value="Unassembled WGS sequence"/>
</dbReference>
<reference evidence="2 3" key="1">
    <citation type="submission" date="2016-10" db="EMBL/GenBank/DDBJ databases">
        <authorList>
            <person name="de Groot N.N."/>
        </authorList>
    </citation>
    <scope>NUCLEOTIDE SEQUENCE [LARGE SCALE GENOMIC DNA]</scope>
    <source>
        <strain evidence="2 3">DSM 527</strain>
    </source>
</reference>
<dbReference type="AlphaFoldDB" id="A0A1G7RY39"/>